<reference evidence="6 7" key="1">
    <citation type="submission" date="2024-01" db="EMBL/GenBank/DDBJ databases">
        <title>Genome assemblies of Stephania.</title>
        <authorList>
            <person name="Yang L."/>
        </authorList>
    </citation>
    <scope>NUCLEOTIDE SEQUENCE [LARGE SCALE GENOMIC DNA]</scope>
    <source>
        <strain evidence="6">YNDBR</strain>
        <tissue evidence="6">Leaf</tissue>
    </source>
</reference>
<keyword evidence="4 5" id="KW-0408">Iron</keyword>
<evidence type="ECO:0000256" key="2">
    <source>
        <dbReference type="ARBA" id="ARBA00022723"/>
    </source>
</evidence>
<comment type="cofactor">
    <cofactor evidence="5">
        <name>Fe(2+)</name>
        <dbReference type="ChEBI" id="CHEBI:29033"/>
    </cofactor>
    <text evidence="5">Binds 1 Fe(2+) ion per subunit.</text>
</comment>
<comment type="similarity">
    <text evidence="1">Belongs to the carotenoid oxygenase family.</text>
</comment>
<accession>A0AAP0QBW0</accession>
<protein>
    <submittedName>
        <fullName evidence="6">Uncharacterized protein</fullName>
    </submittedName>
</protein>
<keyword evidence="7" id="KW-1185">Reference proteome</keyword>
<proteinExistence type="inferred from homology"/>
<dbReference type="GO" id="GO:0010436">
    <property type="term" value="F:carotenoid dioxygenase activity"/>
    <property type="evidence" value="ECO:0007669"/>
    <property type="project" value="TreeGrafter"/>
</dbReference>
<feature type="binding site" evidence="5">
    <location>
        <position position="373"/>
    </location>
    <ligand>
        <name>Fe cation</name>
        <dbReference type="ChEBI" id="CHEBI:24875"/>
        <note>catalytic</note>
    </ligand>
</feature>
<dbReference type="GO" id="GO:0016121">
    <property type="term" value="P:carotene catabolic process"/>
    <property type="evidence" value="ECO:0007669"/>
    <property type="project" value="TreeGrafter"/>
</dbReference>
<keyword evidence="3" id="KW-0223">Dioxygenase</keyword>
<dbReference type="PANTHER" id="PTHR10543:SF142">
    <property type="entry name" value="OS06G0162550 PROTEIN"/>
    <property type="match status" value="1"/>
</dbReference>
<evidence type="ECO:0000313" key="6">
    <source>
        <dbReference type="EMBL" id="KAK9170351.1"/>
    </source>
</evidence>
<gene>
    <name evidence="6" type="ORF">Syun_002491</name>
</gene>
<evidence type="ECO:0000256" key="3">
    <source>
        <dbReference type="ARBA" id="ARBA00022964"/>
    </source>
</evidence>
<keyword evidence="3" id="KW-0560">Oxidoreductase</keyword>
<dbReference type="AlphaFoldDB" id="A0AAP0QBW0"/>
<dbReference type="InterPro" id="IPR004294">
    <property type="entry name" value="Carotenoid_Oase"/>
</dbReference>
<evidence type="ECO:0000256" key="5">
    <source>
        <dbReference type="PIRSR" id="PIRSR604294-1"/>
    </source>
</evidence>
<dbReference type="GO" id="GO:0009570">
    <property type="term" value="C:chloroplast stroma"/>
    <property type="evidence" value="ECO:0007669"/>
    <property type="project" value="TreeGrafter"/>
</dbReference>
<keyword evidence="2 5" id="KW-0479">Metal-binding</keyword>
<organism evidence="6 7">
    <name type="scientific">Stephania yunnanensis</name>
    <dbReference type="NCBI Taxonomy" id="152371"/>
    <lineage>
        <taxon>Eukaryota</taxon>
        <taxon>Viridiplantae</taxon>
        <taxon>Streptophyta</taxon>
        <taxon>Embryophyta</taxon>
        <taxon>Tracheophyta</taxon>
        <taxon>Spermatophyta</taxon>
        <taxon>Magnoliopsida</taxon>
        <taxon>Ranunculales</taxon>
        <taxon>Menispermaceae</taxon>
        <taxon>Menispermoideae</taxon>
        <taxon>Cissampelideae</taxon>
        <taxon>Stephania</taxon>
    </lineage>
</organism>
<dbReference type="Proteomes" id="UP001420932">
    <property type="component" value="Unassembled WGS sequence"/>
</dbReference>
<dbReference type="PANTHER" id="PTHR10543">
    <property type="entry name" value="BETA-CAROTENE DIOXYGENASE"/>
    <property type="match status" value="1"/>
</dbReference>
<feature type="binding site" evidence="5">
    <location>
        <position position="309"/>
    </location>
    <ligand>
        <name>Fe cation</name>
        <dbReference type="ChEBI" id="CHEBI:24875"/>
        <note>catalytic</note>
    </ligand>
</feature>
<evidence type="ECO:0000256" key="1">
    <source>
        <dbReference type="ARBA" id="ARBA00006787"/>
    </source>
</evidence>
<name>A0AAP0QBW0_9MAGN</name>
<dbReference type="GO" id="GO:0046872">
    <property type="term" value="F:metal ion binding"/>
    <property type="evidence" value="ECO:0007669"/>
    <property type="project" value="UniProtKB-KW"/>
</dbReference>
<feature type="binding site" evidence="5">
    <location>
        <position position="260"/>
    </location>
    <ligand>
        <name>Fe cation</name>
        <dbReference type="ChEBI" id="CHEBI:24875"/>
        <note>catalytic</note>
    </ligand>
</feature>
<sequence length="429" mass="48553">MESCASVFTIKSNMRGVPAAPNFSMKSSSSSLSFKPISKKLEKAEQVGKKIPFESIKAAFATLVNAFVNSAFKFGENQMILQGNFAPVDEIGEAVVISNIEGQIPMNFPEGVYIRNGPNFMNKNRTVAKSLLGTVKMLWVQGEGMLHATYFEKNQGRNWKVSYKNRYLEADTIEIEKKNKSSFLPTIYGHPPAVLASVFLNNIRFGKTNKDNGNTSIFQHGKKVYTVAEDHLPYEINIANLDTYGSWDINGTWNRPFTSHPKVAPQTGELVIMGSDVKKPYYVLGVISADGRKLIHKADLKFERPVLIHELGVTEQYNIIMQYPLEFGMQKLWETSKFIHFEKDKESKIGVMPRYGDAESIIWFQVQNHCTFHLINSFEDGDEVVVRGCRTTGSFIPGPSYKTDEYQWYQEHTSTLALNQKVLIRPWTA</sequence>
<comment type="caution">
    <text evidence="6">The sequence shown here is derived from an EMBL/GenBank/DDBJ whole genome shotgun (WGS) entry which is preliminary data.</text>
</comment>
<dbReference type="Pfam" id="PF03055">
    <property type="entry name" value="RPE65"/>
    <property type="match status" value="1"/>
</dbReference>
<evidence type="ECO:0000256" key="4">
    <source>
        <dbReference type="ARBA" id="ARBA00023004"/>
    </source>
</evidence>
<dbReference type="EMBL" id="JBBNAF010000001">
    <property type="protein sequence ID" value="KAK9170351.1"/>
    <property type="molecule type" value="Genomic_DNA"/>
</dbReference>
<evidence type="ECO:0000313" key="7">
    <source>
        <dbReference type="Proteomes" id="UP001420932"/>
    </source>
</evidence>